<dbReference type="EMBL" id="CP048104">
    <property type="protein sequence ID" value="QKG84914.1"/>
    <property type="molecule type" value="Genomic_DNA"/>
</dbReference>
<name>A0A7D4CGD6_9BACL</name>
<dbReference type="Pfam" id="PF02581">
    <property type="entry name" value="TMP-TENI"/>
    <property type="match status" value="1"/>
</dbReference>
<dbReference type="Gene3D" id="3.20.20.70">
    <property type="entry name" value="Aldolase class I"/>
    <property type="match status" value="1"/>
</dbReference>
<accession>A0A7D4CGD6</accession>
<dbReference type="GO" id="GO:0005737">
    <property type="term" value="C:cytoplasm"/>
    <property type="evidence" value="ECO:0007669"/>
    <property type="project" value="TreeGrafter"/>
</dbReference>
<dbReference type="CDD" id="cd00564">
    <property type="entry name" value="TMP_TenI"/>
    <property type="match status" value="1"/>
</dbReference>
<dbReference type="KEGG" id="kpul:GXN76_10825"/>
<feature type="domain" description="Thiamine phosphate synthase/TenI" evidence="3">
    <location>
        <begin position="27"/>
        <end position="184"/>
    </location>
</feature>
<protein>
    <submittedName>
        <fullName evidence="4">Thiamine phosphate synthase</fullName>
    </submittedName>
</protein>
<evidence type="ECO:0000313" key="4">
    <source>
        <dbReference type="EMBL" id="QKG84914.1"/>
    </source>
</evidence>
<dbReference type="PANTHER" id="PTHR20857:SF22">
    <property type="entry name" value="THIAZOLE TAUTOMERASE"/>
    <property type="match status" value="1"/>
</dbReference>
<keyword evidence="2" id="KW-0784">Thiamine biosynthesis</keyword>
<reference evidence="4 5" key="1">
    <citation type="submission" date="2020-01" db="EMBL/GenBank/DDBJ databases">
        <authorList>
            <person name="Gulvik C.A."/>
            <person name="Batra D.G."/>
        </authorList>
    </citation>
    <scope>NUCLEOTIDE SEQUENCE [LARGE SCALE GENOMIC DNA]</scope>
    <source>
        <strain evidence="4 5">W9323</strain>
    </source>
</reference>
<comment type="pathway">
    <text evidence="1">Cofactor biosynthesis; thiamine diphosphate biosynthesis.</text>
</comment>
<dbReference type="GO" id="GO:0009228">
    <property type="term" value="P:thiamine biosynthetic process"/>
    <property type="evidence" value="ECO:0007669"/>
    <property type="project" value="UniProtKB-KW"/>
</dbReference>
<evidence type="ECO:0000256" key="1">
    <source>
        <dbReference type="ARBA" id="ARBA00004948"/>
    </source>
</evidence>
<dbReference type="InterPro" id="IPR036206">
    <property type="entry name" value="ThiamineP_synth_sf"/>
</dbReference>
<gene>
    <name evidence="4" type="ORF">GXN76_10825</name>
</gene>
<dbReference type="AlphaFoldDB" id="A0A7D4CGD6"/>
<dbReference type="PANTHER" id="PTHR20857">
    <property type="entry name" value="THIAMINE-PHOSPHATE PYROPHOSPHORYLASE"/>
    <property type="match status" value="1"/>
</dbReference>
<organism evidence="4 5">
    <name type="scientific">Kroppenstedtia pulmonis</name>
    <dbReference type="NCBI Taxonomy" id="1380685"/>
    <lineage>
        <taxon>Bacteria</taxon>
        <taxon>Bacillati</taxon>
        <taxon>Bacillota</taxon>
        <taxon>Bacilli</taxon>
        <taxon>Bacillales</taxon>
        <taxon>Thermoactinomycetaceae</taxon>
        <taxon>Kroppenstedtia</taxon>
    </lineage>
</organism>
<dbReference type="InterPro" id="IPR013785">
    <property type="entry name" value="Aldolase_TIM"/>
</dbReference>
<evidence type="ECO:0000313" key="5">
    <source>
        <dbReference type="Proteomes" id="UP000503088"/>
    </source>
</evidence>
<dbReference type="SUPFAM" id="SSF51391">
    <property type="entry name" value="Thiamin phosphate synthase"/>
    <property type="match status" value="1"/>
</dbReference>
<sequence>MPGKLHLISKDGVSMNHGDDRWKQALGEVDRFHLRQKSLSPEQVYQWGKQLLEKRMIAEEKLVINSWWQVADRLGCVGVHLPENAPPVDWVRRQVRGTLQIGCSVHSPKKARQREKEGADYLLFGHVYGTPSKSGLRPRGLTGLKEVIQSVNIPVLAVGGIYLREQVREVMNTGCSGVAVISAVADAKDPGAMALQLKKWLKGYPDAHQERRESVGSFGKTERVRIGDSGGI</sequence>
<evidence type="ECO:0000256" key="2">
    <source>
        <dbReference type="ARBA" id="ARBA00022977"/>
    </source>
</evidence>
<dbReference type="Proteomes" id="UP000503088">
    <property type="component" value="Chromosome"/>
</dbReference>
<dbReference type="GO" id="GO:0004789">
    <property type="term" value="F:thiamine-phosphate diphosphorylase activity"/>
    <property type="evidence" value="ECO:0007669"/>
    <property type="project" value="TreeGrafter"/>
</dbReference>
<evidence type="ECO:0000259" key="3">
    <source>
        <dbReference type="Pfam" id="PF02581"/>
    </source>
</evidence>
<dbReference type="InterPro" id="IPR022998">
    <property type="entry name" value="ThiamineP_synth_TenI"/>
</dbReference>
<dbReference type="RefSeq" id="WP_173223069.1">
    <property type="nucleotide sequence ID" value="NZ_CP048104.1"/>
</dbReference>
<keyword evidence="5" id="KW-1185">Reference proteome</keyword>
<proteinExistence type="predicted"/>